<dbReference type="InterPro" id="IPR002058">
    <property type="entry name" value="PAP_assoc"/>
</dbReference>
<dbReference type="GO" id="GO:0031123">
    <property type="term" value="P:RNA 3'-end processing"/>
    <property type="evidence" value="ECO:0007669"/>
    <property type="project" value="TreeGrafter"/>
</dbReference>
<evidence type="ECO:0000256" key="1">
    <source>
        <dbReference type="ARBA" id="ARBA00008593"/>
    </source>
</evidence>
<dbReference type="Gene3D" id="1.10.1410.10">
    <property type="match status" value="1"/>
</dbReference>
<sequence>MANAYDSYRPGRADGDSDRKRDPPRSLESRMVFSAGRDSYRPTQPQRSSHRRGGQHRDEAEFTFESGHQAPQFPPSNPAGAQVTNGRRKRAAQNKAAKRNSDRASDQTGSHYSHAARHGGRRGFDKYPDGSQRPFRKPAVPHERPLLQPRPETSPEHLLGVVDGSNKFLKLEDLSEGEAEMEIDGDIAPAKGSNGLDLTANDNEASHKKTRVQDQARADGNSVPKWSNPDPYTVLPPPTEPQGKKRDFVQLIRKAKIAQSGEKATSSNAVAANDDFISFGDDVKLNSFGSSIPPPPDSPPPSPPNDYPITGSLNEVAGAGALPTAPHRMTRSAGAASIGENLQQSGLRNHKRKRGEFEGGLVEEWMPRANTDTTPWCRGKDYTYVEEMSKWLHNEILDFFDYIQPNEKEKSVRRDLIQRVEKALRSLPPGNPGQIHCFGSFPAGLYLPTADMDLVYASSSHYNGGPAIYDCSTPKSAGDVLWSAFRLLRRKRILEGSDKPEIITRAKVPIVKFVDKLTGLKVDLSFEMLGGVQAQETFVHWKEQYPDMPYLVLLIKQFLVMRGLNDVHTGGLGGFSIICLTVSFIQTHPQDNNLGTFFLDFLDYYGNKFNLATDRIIMHPPYIVKKGTIGVDGRSEKVNGLSITDPNNSTNNISGGSSKAHLIFKAFSDAHRAIQQHMNVLSSRRVAGASVLEPIIGGNYDSYHHQRARLLTI</sequence>
<evidence type="ECO:0000313" key="9">
    <source>
        <dbReference type="Proteomes" id="UP000800200"/>
    </source>
</evidence>
<feature type="compositionally biased region" description="Pro residues" evidence="5">
    <location>
        <begin position="292"/>
        <end position="306"/>
    </location>
</feature>
<proteinExistence type="inferred from homology"/>
<dbReference type="GO" id="GO:1990817">
    <property type="term" value="F:poly(A) RNA polymerase activity"/>
    <property type="evidence" value="ECO:0007669"/>
    <property type="project" value="UniProtKB-EC"/>
</dbReference>
<evidence type="ECO:0000256" key="3">
    <source>
        <dbReference type="ARBA" id="ARBA00022723"/>
    </source>
</evidence>
<evidence type="ECO:0000259" key="6">
    <source>
        <dbReference type="Pfam" id="PF03828"/>
    </source>
</evidence>
<dbReference type="PANTHER" id="PTHR23092:SF15">
    <property type="entry name" value="INACTIVE NON-CANONICAL POLY(A) RNA POLYMERASE PROTEIN TRF4-2-RELATED"/>
    <property type="match status" value="1"/>
</dbReference>
<dbReference type="Pfam" id="PF03828">
    <property type="entry name" value="PAP_assoc"/>
    <property type="match status" value="1"/>
</dbReference>
<feature type="compositionally biased region" description="Basic and acidic residues" evidence="5">
    <location>
        <begin position="204"/>
        <end position="217"/>
    </location>
</feature>
<dbReference type="Proteomes" id="UP000800200">
    <property type="component" value="Unassembled WGS sequence"/>
</dbReference>
<dbReference type="GO" id="GO:0010605">
    <property type="term" value="P:negative regulation of macromolecule metabolic process"/>
    <property type="evidence" value="ECO:0007669"/>
    <property type="project" value="UniProtKB-ARBA"/>
</dbReference>
<dbReference type="OrthoDB" id="273917at2759"/>
<organism evidence="8 9">
    <name type="scientific">Zopfia rhizophila CBS 207.26</name>
    <dbReference type="NCBI Taxonomy" id="1314779"/>
    <lineage>
        <taxon>Eukaryota</taxon>
        <taxon>Fungi</taxon>
        <taxon>Dikarya</taxon>
        <taxon>Ascomycota</taxon>
        <taxon>Pezizomycotina</taxon>
        <taxon>Dothideomycetes</taxon>
        <taxon>Dothideomycetes incertae sedis</taxon>
        <taxon>Zopfiaceae</taxon>
        <taxon>Zopfia</taxon>
    </lineage>
</organism>
<dbReference type="CDD" id="cd05402">
    <property type="entry name" value="NT_PAP_TUTase"/>
    <property type="match status" value="1"/>
</dbReference>
<dbReference type="SUPFAM" id="SSF81301">
    <property type="entry name" value="Nucleotidyltransferase"/>
    <property type="match status" value="1"/>
</dbReference>
<dbReference type="InterPro" id="IPR045862">
    <property type="entry name" value="Trf4-like"/>
</dbReference>
<dbReference type="GO" id="GO:0043634">
    <property type="term" value="P:polyadenylation-dependent ncRNA catabolic process"/>
    <property type="evidence" value="ECO:0007669"/>
    <property type="project" value="TreeGrafter"/>
</dbReference>
<dbReference type="Gene3D" id="3.30.460.10">
    <property type="entry name" value="Beta Polymerase, domain 2"/>
    <property type="match status" value="1"/>
</dbReference>
<feature type="region of interest" description="Disordered" evidence="5">
    <location>
        <begin position="1"/>
        <end position="161"/>
    </location>
</feature>
<evidence type="ECO:0000259" key="7">
    <source>
        <dbReference type="Pfam" id="PF22600"/>
    </source>
</evidence>
<name>A0A6A6EGW5_9PEZI</name>
<evidence type="ECO:0000256" key="4">
    <source>
        <dbReference type="ARBA" id="ARBA00022842"/>
    </source>
</evidence>
<feature type="compositionally biased region" description="Basic and acidic residues" evidence="5">
    <location>
        <begin position="9"/>
        <end position="28"/>
    </location>
</feature>
<dbReference type="PANTHER" id="PTHR23092">
    <property type="entry name" value="POLY(A) RNA POLYMERASE"/>
    <property type="match status" value="1"/>
</dbReference>
<evidence type="ECO:0000313" key="8">
    <source>
        <dbReference type="EMBL" id="KAF2190944.1"/>
    </source>
</evidence>
<evidence type="ECO:0000256" key="2">
    <source>
        <dbReference type="ARBA" id="ARBA00012388"/>
    </source>
</evidence>
<feature type="region of interest" description="Disordered" evidence="5">
    <location>
        <begin position="287"/>
        <end position="311"/>
    </location>
</feature>
<keyword evidence="9" id="KW-1185">Reference proteome</keyword>
<dbReference type="GO" id="GO:0046872">
    <property type="term" value="F:metal ion binding"/>
    <property type="evidence" value="ECO:0007669"/>
    <property type="project" value="UniProtKB-KW"/>
</dbReference>
<dbReference type="EC" id="2.7.7.19" evidence="2"/>
<evidence type="ECO:0000256" key="5">
    <source>
        <dbReference type="SAM" id="MobiDB-lite"/>
    </source>
</evidence>
<feature type="domain" description="Poly(A) RNA polymerase mitochondrial-like central palm" evidence="7">
    <location>
        <begin position="392"/>
        <end position="538"/>
    </location>
</feature>
<dbReference type="AlphaFoldDB" id="A0A6A6EGW5"/>
<accession>A0A6A6EGW5</accession>
<feature type="compositionally biased region" description="Basic residues" evidence="5">
    <location>
        <begin position="86"/>
        <end position="98"/>
    </location>
</feature>
<feature type="region of interest" description="Disordered" evidence="5">
    <location>
        <begin position="177"/>
        <end position="244"/>
    </location>
</feature>
<dbReference type="InterPro" id="IPR043519">
    <property type="entry name" value="NT_sf"/>
</dbReference>
<comment type="similarity">
    <text evidence="1">Belongs to the DNA polymerase type-B-like family.</text>
</comment>
<dbReference type="GO" id="GO:0031499">
    <property type="term" value="C:TRAMP complex"/>
    <property type="evidence" value="ECO:0007669"/>
    <property type="project" value="TreeGrafter"/>
</dbReference>
<protein>
    <recommendedName>
        <fullName evidence="2">polynucleotide adenylyltransferase</fullName>
        <ecNumber evidence="2">2.7.7.19</ecNumber>
    </recommendedName>
</protein>
<keyword evidence="3" id="KW-0479">Metal-binding</keyword>
<feature type="domain" description="PAP-associated" evidence="6">
    <location>
        <begin position="593"/>
        <end position="651"/>
    </location>
</feature>
<dbReference type="GO" id="GO:0003729">
    <property type="term" value="F:mRNA binding"/>
    <property type="evidence" value="ECO:0007669"/>
    <property type="project" value="TreeGrafter"/>
</dbReference>
<keyword evidence="4" id="KW-0460">Magnesium</keyword>
<dbReference type="Pfam" id="PF22600">
    <property type="entry name" value="MTPAP-like_central"/>
    <property type="match status" value="1"/>
</dbReference>
<dbReference type="GO" id="GO:0005730">
    <property type="term" value="C:nucleolus"/>
    <property type="evidence" value="ECO:0007669"/>
    <property type="project" value="TreeGrafter"/>
</dbReference>
<gene>
    <name evidence="8" type="ORF">K469DRAFT_360453</name>
</gene>
<dbReference type="InterPro" id="IPR054708">
    <property type="entry name" value="MTPAP-like_central"/>
</dbReference>
<dbReference type="SUPFAM" id="SSF81631">
    <property type="entry name" value="PAP/OAS1 substrate-binding domain"/>
    <property type="match status" value="1"/>
</dbReference>
<reference evidence="8" key="1">
    <citation type="journal article" date="2020" name="Stud. Mycol.">
        <title>101 Dothideomycetes genomes: a test case for predicting lifestyles and emergence of pathogens.</title>
        <authorList>
            <person name="Haridas S."/>
            <person name="Albert R."/>
            <person name="Binder M."/>
            <person name="Bloem J."/>
            <person name="Labutti K."/>
            <person name="Salamov A."/>
            <person name="Andreopoulos B."/>
            <person name="Baker S."/>
            <person name="Barry K."/>
            <person name="Bills G."/>
            <person name="Bluhm B."/>
            <person name="Cannon C."/>
            <person name="Castanera R."/>
            <person name="Culley D."/>
            <person name="Daum C."/>
            <person name="Ezra D."/>
            <person name="Gonzalez J."/>
            <person name="Henrissat B."/>
            <person name="Kuo A."/>
            <person name="Liang C."/>
            <person name="Lipzen A."/>
            <person name="Lutzoni F."/>
            <person name="Magnuson J."/>
            <person name="Mondo S."/>
            <person name="Nolan M."/>
            <person name="Ohm R."/>
            <person name="Pangilinan J."/>
            <person name="Park H.-J."/>
            <person name="Ramirez L."/>
            <person name="Alfaro M."/>
            <person name="Sun H."/>
            <person name="Tritt A."/>
            <person name="Yoshinaga Y."/>
            <person name="Zwiers L.-H."/>
            <person name="Turgeon B."/>
            <person name="Goodwin S."/>
            <person name="Spatafora J."/>
            <person name="Crous P."/>
            <person name="Grigoriev I."/>
        </authorList>
    </citation>
    <scope>NUCLEOTIDE SEQUENCE</scope>
    <source>
        <strain evidence="8">CBS 207.26</strain>
    </source>
</reference>
<dbReference type="EMBL" id="ML994617">
    <property type="protein sequence ID" value="KAF2190944.1"/>
    <property type="molecule type" value="Genomic_DNA"/>
</dbReference>